<evidence type="ECO:0000313" key="2">
    <source>
        <dbReference type="WBParaSite" id="PDA_v2.g9782.t1"/>
    </source>
</evidence>
<protein>
    <submittedName>
        <fullName evidence="2">Uncharacterized protein</fullName>
    </submittedName>
</protein>
<reference evidence="2" key="1">
    <citation type="submission" date="2022-11" db="UniProtKB">
        <authorList>
            <consortium name="WormBaseParasite"/>
        </authorList>
    </citation>
    <scope>IDENTIFICATION</scope>
</reference>
<organism evidence="1 2">
    <name type="scientific">Panagrolaimus davidi</name>
    <dbReference type="NCBI Taxonomy" id="227884"/>
    <lineage>
        <taxon>Eukaryota</taxon>
        <taxon>Metazoa</taxon>
        <taxon>Ecdysozoa</taxon>
        <taxon>Nematoda</taxon>
        <taxon>Chromadorea</taxon>
        <taxon>Rhabditida</taxon>
        <taxon>Tylenchina</taxon>
        <taxon>Panagrolaimomorpha</taxon>
        <taxon>Panagrolaimoidea</taxon>
        <taxon>Panagrolaimidae</taxon>
        <taxon>Panagrolaimus</taxon>
    </lineage>
</organism>
<evidence type="ECO:0000313" key="1">
    <source>
        <dbReference type="Proteomes" id="UP000887578"/>
    </source>
</evidence>
<sequence length="162" mass="19051">MNSTRIYENEAPQKIKFKPSIIEYILENITQKHLFKLYQTCKYFPNQFPLIIIKKLIVNVKSEYVVCENVKYPLKYFSKIWATNEIFLYGFRADHSSWMSKVYISTVKKLIVNGTLSLKDFKFLIQNDMVETIEIGDIKDENGKYLSVEEIISLVPNAYEIA</sequence>
<dbReference type="Proteomes" id="UP000887578">
    <property type="component" value="Unplaced"/>
</dbReference>
<dbReference type="WBParaSite" id="PDA_v2.g9782.t1">
    <property type="protein sequence ID" value="PDA_v2.g9782.t1"/>
    <property type="gene ID" value="PDA_v2.g9782"/>
</dbReference>
<keyword evidence="1" id="KW-1185">Reference proteome</keyword>
<accession>A0A914R026</accession>
<proteinExistence type="predicted"/>
<name>A0A914R026_9BILA</name>
<dbReference type="AlphaFoldDB" id="A0A914R026"/>